<dbReference type="Gene3D" id="2.40.128.130">
    <property type="entry name" value="Autotransporter beta-domain"/>
    <property type="match status" value="1"/>
</dbReference>
<keyword evidence="1" id="KW-0732">Signal</keyword>
<feature type="domain" description="Autotransporter" evidence="2">
    <location>
        <begin position="286"/>
        <end position="554"/>
    </location>
</feature>
<dbReference type="InterPro" id="IPR005546">
    <property type="entry name" value="Autotransporte_beta"/>
</dbReference>
<dbReference type="InterPro" id="IPR036709">
    <property type="entry name" value="Autotransporte_beta_dom_sf"/>
</dbReference>
<evidence type="ECO:0000259" key="2">
    <source>
        <dbReference type="PROSITE" id="PS51208"/>
    </source>
</evidence>
<dbReference type="AlphaFoldDB" id="A0A1M6B9I4"/>
<dbReference type="PROSITE" id="PS51208">
    <property type="entry name" value="AUTOTRANSPORTER"/>
    <property type="match status" value="1"/>
</dbReference>
<protein>
    <submittedName>
        <fullName evidence="3">Outer membrane autotransporter barrel domain-containing protein</fullName>
    </submittedName>
</protein>
<dbReference type="Proteomes" id="UP000184171">
    <property type="component" value="Unassembled WGS sequence"/>
</dbReference>
<name>A0A1M6B9I4_MALRU</name>
<reference evidence="3 4" key="1">
    <citation type="submission" date="2016-11" db="EMBL/GenBank/DDBJ databases">
        <authorList>
            <person name="Jaros S."/>
            <person name="Januszkiewicz K."/>
            <person name="Wedrychowicz H."/>
        </authorList>
    </citation>
    <scope>NUCLEOTIDE SEQUENCE [LARGE SCALE GENOMIC DNA]</scope>
    <source>
        <strain evidence="3 4">DSM 5091</strain>
    </source>
</reference>
<dbReference type="SUPFAM" id="SSF103515">
    <property type="entry name" value="Autotransporter"/>
    <property type="match status" value="1"/>
</dbReference>
<dbReference type="EMBL" id="FQZT01000001">
    <property type="protein sequence ID" value="SHI45400.1"/>
    <property type="molecule type" value="Genomic_DNA"/>
</dbReference>
<sequence>MRKLCFCGSVLALVLITSQLFAYDLYSAGGSSGGGTPFPEPYKTITNEATALIPQDTLALDRIGSPAFAVGDTVEISLSGGATFADTNYVFEPSIGGAGIGDLTWATLQTVSPAGKPSITFILKETTLSLPPPFSRTISADTFILSGNAFAGQPVNINLPQVDGLDVYITFTVRDLGGTLKGSVQHLLFDSTLPPTPSESDYKGAIRNILSANLRAIASQSPNLSGLMTGQGFGNSNVSDLINGYIPIPEELLANLTEESLLSLPFYVGIKSGQGSFAASMSQFNDEPTNANFWVKGRWQYTNDKRGGNEGDSDFGLLMVGADYRYSLDTLFGVLAQYDFYESSATGLSAEGKGWGWMMGPYFVTRIDDSLILDVRIAWGRSDNEINVSNKGWDSFDGERWQVEANLTGDMTYGEWYVAPRLGFSYIEEEQKAFTSSKRLTATNKTVGAQTVSLGNLSFGPEISRSWNISEEATMRSFVAAVGLWEYDAPDIIHIDGRSINTEKLRARAEIGSELTFNDDSSVYVKYAFDGIGLSGYEAHSVEVSARRPINVGFLPNNSYASLRYNVCDAGTSTGNIKYEFDF</sequence>
<proteinExistence type="predicted"/>
<keyword evidence="4" id="KW-1185">Reference proteome</keyword>
<evidence type="ECO:0000313" key="4">
    <source>
        <dbReference type="Proteomes" id="UP000184171"/>
    </source>
</evidence>
<dbReference type="InterPro" id="IPR006315">
    <property type="entry name" value="OM_autotransptr_brl_dom"/>
</dbReference>
<gene>
    <name evidence="3" type="ORF">SAMN02745165_00089</name>
</gene>
<dbReference type="GO" id="GO:0019867">
    <property type="term" value="C:outer membrane"/>
    <property type="evidence" value="ECO:0007669"/>
    <property type="project" value="InterPro"/>
</dbReference>
<dbReference type="NCBIfam" id="TIGR01414">
    <property type="entry name" value="autotrans_barl"/>
    <property type="match status" value="1"/>
</dbReference>
<dbReference type="SMART" id="SM00869">
    <property type="entry name" value="Autotransporter"/>
    <property type="match status" value="1"/>
</dbReference>
<evidence type="ECO:0000313" key="3">
    <source>
        <dbReference type="EMBL" id="SHI45400.1"/>
    </source>
</evidence>
<organism evidence="3 4">
    <name type="scientific">Malonomonas rubra DSM 5091</name>
    <dbReference type="NCBI Taxonomy" id="1122189"/>
    <lineage>
        <taxon>Bacteria</taxon>
        <taxon>Pseudomonadati</taxon>
        <taxon>Thermodesulfobacteriota</taxon>
        <taxon>Desulfuromonadia</taxon>
        <taxon>Desulfuromonadales</taxon>
        <taxon>Geopsychrobacteraceae</taxon>
        <taxon>Malonomonas</taxon>
    </lineage>
</organism>
<feature type="signal peptide" evidence="1">
    <location>
        <begin position="1"/>
        <end position="22"/>
    </location>
</feature>
<evidence type="ECO:0000256" key="1">
    <source>
        <dbReference type="SAM" id="SignalP"/>
    </source>
</evidence>
<dbReference type="STRING" id="1122189.SAMN02745165_00089"/>
<dbReference type="Pfam" id="PF03797">
    <property type="entry name" value="Autotransporter"/>
    <property type="match status" value="1"/>
</dbReference>
<accession>A0A1M6B9I4</accession>
<dbReference type="RefSeq" id="WP_161947598.1">
    <property type="nucleotide sequence ID" value="NZ_FQZT01000001.1"/>
</dbReference>
<feature type="chain" id="PRO_5009916019" evidence="1">
    <location>
        <begin position="23"/>
        <end position="583"/>
    </location>
</feature>